<evidence type="ECO:0000313" key="5">
    <source>
        <dbReference type="Proteomes" id="UP000006352"/>
    </source>
</evidence>
<evidence type="ECO:0000256" key="1">
    <source>
        <dbReference type="ARBA" id="ARBA00022737"/>
    </source>
</evidence>
<evidence type="ECO:0000256" key="3">
    <source>
        <dbReference type="SAM" id="MobiDB-lite"/>
    </source>
</evidence>
<dbReference type="InParanoid" id="J4I7Y0"/>
<feature type="compositionally biased region" description="Low complexity" evidence="3">
    <location>
        <begin position="582"/>
        <end position="610"/>
    </location>
</feature>
<dbReference type="EMBL" id="HE796884">
    <property type="protein sequence ID" value="CCL98446.1"/>
    <property type="molecule type" value="Genomic_DNA"/>
</dbReference>
<dbReference type="Gene3D" id="1.25.10.10">
    <property type="entry name" value="Leucine-rich Repeat Variant"/>
    <property type="match status" value="1"/>
</dbReference>
<feature type="region of interest" description="Disordered" evidence="3">
    <location>
        <begin position="418"/>
        <end position="439"/>
    </location>
</feature>
<keyword evidence="1" id="KW-0677">Repeat</keyword>
<dbReference type="PROSITE" id="PS50077">
    <property type="entry name" value="HEAT_REPEAT"/>
    <property type="match status" value="2"/>
</dbReference>
<feature type="region of interest" description="Disordered" evidence="3">
    <location>
        <begin position="469"/>
        <end position="661"/>
    </location>
</feature>
<reference evidence="4 5" key="1">
    <citation type="journal article" date="2012" name="Appl. Environ. Microbiol.">
        <title>Short-read sequencing for genomic analysis of the brown rot fungus Fibroporia radiculosa.</title>
        <authorList>
            <person name="Tang J.D."/>
            <person name="Perkins A.D."/>
            <person name="Sonstegard T.S."/>
            <person name="Schroeder S.G."/>
            <person name="Burgess S.C."/>
            <person name="Diehl S.V."/>
        </authorList>
    </citation>
    <scope>NUCLEOTIDE SEQUENCE [LARGE SCALE GENOMIC DNA]</scope>
    <source>
        <strain evidence="4 5">TFFH 294</strain>
    </source>
</reference>
<dbReference type="Proteomes" id="UP000006352">
    <property type="component" value="Unassembled WGS sequence"/>
</dbReference>
<dbReference type="GeneID" id="24093357"/>
<feature type="compositionally biased region" description="Low complexity" evidence="3">
    <location>
        <begin position="624"/>
        <end position="661"/>
    </location>
</feature>
<feature type="repeat" description="HEAT" evidence="2">
    <location>
        <begin position="865"/>
        <end position="903"/>
    </location>
</feature>
<name>J4I7Y0_9APHY</name>
<evidence type="ECO:0000313" key="4">
    <source>
        <dbReference type="EMBL" id="CCL98446.1"/>
    </source>
</evidence>
<proteinExistence type="predicted"/>
<dbReference type="InterPro" id="IPR016024">
    <property type="entry name" value="ARM-type_fold"/>
</dbReference>
<dbReference type="SUPFAM" id="SSF48371">
    <property type="entry name" value="ARM repeat"/>
    <property type="match status" value="1"/>
</dbReference>
<keyword evidence="5" id="KW-1185">Reference proteome</keyword>
<dbReference type="PANTHER" id="PTHR10648">
    <property type="entry name" value="SERINE/THREONINE-PROTEIN PHOSPHATASE PP2A 65 KDA REGULATORY SUBUNIT"/>
    <property type="match status" value="1"/>
</dbReference>
<organism evidence="4 5">
    <name type="scientific">Fibroporia radiculosa</name>
    <dbReference type="NCBI Taxonomy" id="599839"/>
    <lineage>
        <taxon>Eukaryota</taxon>
        <taxon>Fungi</taxon>
        <taxon>Dikarya</taxon>
        <taxon>Basidiomycota</taxon>
        <taxon>Agaricomycotina</taxon>
        <taxon>Agaricomycetes</taxon>
        <taxon>Polyporales</taxon>
        <taxon>Fibroporiaceae</taxon>
        <taxon>Fibroporia</taxon>
    </lineage>
</organism>
<accession>J4I7Y0</accession>
<gene>
    <name evidence="4" type="ORF">FIBRA_00443</name>
</gene>
<dbReference type="InterPro" id="IPR021133">
    <property type="entry name" value="HEAT_type_2"/>
</dbReference>
<dbReference type="GO" id="GO:0005737">
    <property type="term" value="C:cytoplasm"/>
    <property type="evidence" value="ECO:0007669"/>
    <property type="project" value="TreeGrafter"/>
</dbReference>
<dbReference type="InterPro" id="IPR051023">
    <property type="entry name" value="PP2A_Regulatory_Subunit_A"/>
</dbReference>
<sequence>MPADSSFQSVASSPSRSSSPKPDCTSSPVSDAPPSPLSDHPSVYSPYVDLPSPPSNNTSYAPHVVGLGIISPRPFLGPLAPIVRAPVSPPHQPLPSTIHRSDPFGDLVYHTPLDDTLPLTAYALESDPPSHGLPYVSPTPAISSEDPFATMLPPSVTSSSSLRIAIPPPNASASTSTPSPPLLPPVTGDVHLTHSQVPVLRPSIHPPTSISPSASSAEAAAYFGPNDTPYSLGADLPMASPEINIDFTDIDSDGLSALEKIYLFSRSRAGFHRVFIVHALPRYLGADEADAGIYVSREQIDRITPAEAVEYVLPLLNGLALDEDEAVKEALAAELVPIIWWFITHCRLVDDELPFEGTASDLLLENASASENDDTTISVQSFTPILGTLLLSQNTLVGGPSRQAVAHILRRILRASEREEGRTAVPPAEGEEPEPQYEMGLLGPHERALFEREIVQQVVIGMGRLDVQETDESPLSTISTPRSSGGGHHEHHIDHHRSNSLEPLSPPPVPATAPDSSTAGSTPLAAPRGMVDSYFPAMPSGHTRPSPPSGSPLRIPYAEAHSPPAFALGQPPISPPAYTNQPVASPSNVANSPAQSAPSPTSSAFSAAMATRSDAGQSPREVGPTPSSSSSSFTSTPSLTSSTSSSSASLESPGPLHPPGAATLPAALVLASSAAGPSNGIAADPDPGANTESDAVMMDSRAGTVVGSPRRRSPDLRLDLSGTNGQAIMNAPFVYNAHEGPEGAGDSVSAWLSTGLPESDASLENFPDLFPVSEDSGEDEDDIGEEAAMGRLSSMSLMAAVTASGFMANDALPFLGALRDEIKSAFVTEVERVGRDPVYWVRREAAFALGALAKVVPDELVVSSLLPLFEALYRDPTWHVRQSVLFTLPAILARLSPSRRRSLALDVMLPLSLDESPTVRAAALEALGEVMHTFADDEGGPPKEILNLFLGIREAGASPIRADARKRPSTITTLVPQIDPVPEPLSEFDIYDDPARPLVCAFNFPAVALTLGRDRWQELRTLYRTLTKDPSFKVRRTLAASLGEMAKIIGPDHSRVDLLDVWWASIRSEETDTRLKAVECAAVFVSALGEADRTDVVRGLHQEFLSGKLKGWRERQEVIKSLPSFLDVSNVEMEVLEALLLEALADRVSAIRETAVIVSPSFVAALKCSPELVRFRMEIRRLAFSDSYRQRSTFVNCEHALLLSHSREFVLLDDNYWDIFSVLVSDPVVDVRIRVARLLVAIYGDQTSDESMIARVCMLAERLEQDTSQDVRAFAQFIKNRNIVQPPAGFEATKTTVIFSRPPPS</sequence>
<dbReference type="GO" id="GO:0019888">
    <property type="term" value="F:protein phosphatase regulator activity"/>
    <property type="evidence" value="ECO:0007669"/>
    <property type="project" value="TreeGrafter"/>
</dbReference>
<evidence type="ECO:0008006" key="6">
    <source>
        <dbReference type="Google" id="ProtNLM"/>
    </source>
</evidence>
<feature type="region of interest" description="Disordered" evidence="3">
    <location>
        <begin position="1"/>
        <end position="50"/>
    </location>
</feature>
<feature type="compositionally biased region" description="Basic and acidic residues" evidence="3">
    <location>
        <begin position="487"/>
        <end position="499"/>
    </location>
</feature>
<dbReference type="PANTHER" id="PTHR10648:SF1">
    <property type="entry name" value="SERINE_THREONINE-PROTEIN PHOSPHATASE 4 REGULATORY SUBUNIT 1"/>
    <property type="match status" value="1"/>
</dbReference>
<dbReference type="HOGENOM" id="CLU_006095_0_0_1"/>
<feature type="compositionally biased region" description="Low complexity" evidence="3">
    <location>
        <begin position="1"/>
        <end position="19"/>
    </location>
</feature>
<feature type="compositionally biased region" description="Polar residues" evidence="3">
    <location>
        <begin position="473"/>
        <end position="483"/>
    </location>
</feature>
<dbReference type="OrthoDB" id="340346at2759"/>
<protein>
    <recommendedName>
        <fullName evidence="6">ARM repeat-containing protein</fullName>
    </recommendedName>
</protein>
<feature type="repeat" description="HEAT" evidence="2">
    <location>
        <begin position="1019"/>
        <end position="1055"/>
    </location>
</feature>
<dbReference type="STRING" id="599839.J4I7Y0"/>
<dbReference type="RefSeq" id="XP_012177729.1">
    <property type="nucleotide sequence ID" value="XM_012322339.1"/>
</dbReference>
<evidence type="ECO:0000256" key="2">
    <source>
        <dbReference type="PROSITE-ProRule" id="PRU00103"/>
    </source>
</evidence>
<dbReference type="InterPro" id="IPR011989">
    <property type="entry name" value="ARM-like"/>
</dbReference>